<organism evidence="2 3">
    <name type="scientific">Flectobacillus roseus</name>
    <dbReference type="NCBI Taxonomy" id="502259"/>
    <lineage>
        <taxon>Bacteria</taxon>
        <taxon>Pseudomonadati</taxon>
        <taxon>Bacteroidota</taxon>
        <taxon>Cytophagia</taxon>
        <taxon>Cytophagales</taxon>
        <taxon>Flectobacillaceae</taxon>
        <taxon>Flectobacillus</taxon>
    </lineage>
</organism>
<dbReference type="EMBL" id="JASHIF010000027">
    <property type="protein sequence ID" value="MDI9862285.1"/>
    <property type="molecule type" value="Genomic_DNA"/>
</dbReference>
<dbReference type="SUPFAM" id="SSF52949">
    <property type="entry name" value="Macro domain-like"/>
    <property type="match status" value="1"/>
</dbReference>
<feature type="domain" description="Macro" evidence="1">
    <location>
        <begin position="13"/>
        <end position="199"/>
    </location>
</feature>
<dbReference type="RefSeq" id="WP_283346553.1">
    <property type="nucleotide sequence ID" value="NZ_JASHIF010000027.1"/>
</dbReference>
<dbReference type="Proteomes" id="UP001236507">
    <property type="component" value="Unassembled WGS sequence"/>
</dbReference>
<dbReference type="Gene3D" id="3.40.220.10">
    <property type="entry name" value="Leucine Aminopeptidase, subunit E, domain 1"/>
    <property type="match status" value="1"/>
</dbReference>
<reference evidence="2 3" key="1">
    <citation type="submission" date="2023-05" db="EMBL/GenBank/DDBJ databases">
        <title>Novel species of genus Flectobacillus isolated from stream in China.</title>
        <authorList>
            <person name="Lu H."/>
        </authorList>
    </citation>
    <scope>NUCLEOTIDE SEQUENCE [LARGE SCALE GENOMIC DNA]</scope>
    <source>
        <strain evidence="2 3">KCTC 42575</strain>
    </source>
</reference>
<keyword evidence="3" id="KW-1185">Reference proteome</keyword>
<evidence type="ECO:0000259" key="1">
    <source>
        <dbReference type="PROSITE" id="PS51154"/>
    </source>
</evidence>
<evidence type="ECO:0000313" key="2">
    <source>
        <dbReference type="EMBL" id="MDI9862285.1"/>
    </source>
</evidence>
<evidence type="ECO:0000313" key="3">
    <source>
        <dbReference type="Proteomes" id="UP001236507"/>
    </source>
</evidence>
<proteinExistence type="predicted"/>
<protein>
    <submittedName>
        <fullName evidence="2">Macro domain-containing protein</fullName>
    </submittedName>
</protein>
<dbReference type="PROSITE" id="PS51154">
    <property type="entry name" value="MACRO"/>
    <property type="match status" value="1"/>
</dbReference>
<dbReference type="InterPro" id="IPR002589">
    <property type="entry name" value="Macro_dom"/>
</dbReference>
<dbReference type="Pfam" id="PF01661">
    <property type="entry name" value="Macro"/>
    <property type="match status" value="1"/>
</dbReference>
<comment type="caution">
    <text evidence="2">The sequence shown here is derived from an EMBL/GenBank/DDBJ whole genome shotgun (WGS) entry which is preliminary data.</text>
</comment>
<dbReference type="SMART" id="SM00506">
    <property type="entry name" value="A1pp"/>
    <property type="match status" value="1"/>
</dbReference>
<name>A0ABT6YFI2_9BACT</name>
<gene>
    <name evidence="2" type="ORF">QM524_23885</name>
</gene>
<accession>A0ABT6YFI2</accession>
<dbReference type="InterPro" id="IPR043472">
    <property type="entry name" value="Macro_dom-like"/>
</dbReference>
<sequence>MKIILTDLAPKLLDAWKEFFSHQEDVTILESDITKVACDAIVSPANSFGFMDGGLDYALSERFGWDLEKNLQKIIKDLPEGELLVGQALVLETGDSIVPFIISAPTMRIPTNFNIDTSINAYLAMKAILIKAKSDSRISAVAIPGLCTGVGRMQPIIAARQMFQAYKEIILGQKMDFATFGEAQKYHWEINPHGMIWTH</sequence>